<name>A0A9W6LA52_9BACT</name>
<keyword evidence="3" id="KW-1185">Reference proteome</keyword>
<evidence type="ECO:0000313" key="3">
    <source>
        <dbReference type="Proteomes" id="UP001144352"/>
    </source>
</evidence>
<comment type="caution">
    <text evidence="2">The sequence shown here is derived from an EMBL/GenBank/DDBJ whole genome shotgun (WGS) entry which is preliminary data.</text>
</comment>
<dbReference type="InterPro" id="IPR036388">
    <property type="entry name" value="WH-like_DNA-bd_sf"/>
</dbReference>
<reference evidence="2" key="1">
    <citation type="submission" date="2022-12" db="EMBL/GenBank/DDBJ databases">
        <title>Reference genome sequencing for broad-spectrum identification of bacterial and archaeal isolates by mass spectrometry.</title>
        <authorList>
            <person name="Sekiguchi Y."/>
            <person name="Tourlousse D.M."/>
        </authorList>
    </citation>
    <scope>NUCLEOTIDE SEQUENCE</scope>
    <source>
        <strain evidence="2">H2</strain>
    </source>
</reference>
<dbReference type="GO" id="GO:0003700">
    <property type="term" value="F:DNA-binding transcription factor activity"/>
    <property type="evidence" value="ECO:0007669"/>
    <property type="project" value="InterPro"/>
</dbReference>
<dbReference type="CDD" id="cd00090">
    <property type="entry name" value="HTH_ARSR"/>
    <property type="match status" value="1"/>
</dbReference>
<dbReference type="Gene3D" id="1.10.10.10">
    <property type="entry name" value="Winged helix-like DNA-binding domain superfamily/Winged helix DNA-binding domain"/>
    <property type="match status" value="1"/>
</dbReference>
<feature type="domain" description="HTH arsR-type" evidence="1">
    <location>
        <begin position="1"/>
        <end position="91"/>
    </location>
</feature>
<evidence type="ECO:0000313" key="2">
    <source>
        <dbReference type="EMBL" id="GLI36987.1"/>
    </source>
</evidence>
<dbReference type="AlphaFoldDB" id="A0A9W6LA52"/>
<sequence>MLEPLLGSVNKERVLLFIFARGEGYARDIARYFATDLTPVQRQLEVLERGGILASRLVGRTRLYTFEPRYPLLNEIKGLLEKAASFLPQDEQDRLLLVRQRPRRGGKPL</sequence>
<evidence type="ECO:0000259" key="1">
    <source>
        <dbReference type="PROSITE" id="PS50987"/>
    </source>
</evidence>
<dbReference type="RefSeq" id="WP_214187207.1">
    <property type="nucleotide sequence ID" value="NZ_BSDS01000001.1"/>
</dbReference>
<protein>
    <recommendedName>
        <fullName evidence="1">HTH arsR-type domain-containing protein</fullName>
    </recommendedName>
</protein>
<dbReference type="InterPro" id="IPR011991">
    <property type="entry name" value="ArsR-like_HTH"/>
</dbReference>
<dbReference type="SUPFAM" id="SSF46785">
    <property type="entry name" value="Winged helix' DNA-binding domain"/>
    <property type="match status" value="1"/>
</dbReference>
<organism evidence="2 3">
    <name type="scientific">Geobacter hydrogenophilus</name>
    <dbReference type="NCBI Taxonomy" id="40983"/>
    <lineage>
        <taxon>Bacteria</taxon>
        <taxon>Pseudomonadati</taxon>
        <taxon>Thermodesulfobacteriota</taxon>
        <taxon>Desulfuromonadia</taxon>
        <taxon>Geobacterales</taxon>
        <taxon>Geobacteraceae</taxon>
        <taxon>Geobacter</taxon>
    </lineage>
</organism>
<accession>A0A9W6LA52</accession>
<dbReference type="Proteomes" id="UP001144352">
    <property type="component" value="Unassembled WGS sequence"/>
</dbReference>
<dbReference type="EMBL" id="BSDS01000001">
    <property type="protein sequence ID" value="GLI36987.1"/>
    <property type="molecule type" value="Genomic_DNA"/>
</dbReference>
<dbReference type="PROSITE" id="PS50987">
    <property type="entry name" value="HTH_ARSR_2"/>
    <property type="match status" value="1"/>
</dbReference>
<dbReference type="InterPro" id="IPR036390">
    <property type="entry name" value="WH_DNA-bd_sf"/>
</dbReference>
<proteinExistence type="predicted"/>
<gene>
    <name evidence="2" type="ORF">GHYDROH2_04880</name>
</gene>
<dbReference type="InterPro" id="IPR001845">
    <property type="entry name" value="HTH_ArsR_DNA-bd_dom"/>
</dbReference>